<dbReference type="InterPro" id="IPR036291">
    <property type="entry name" value="NAD(P)-bd_dom_sf"/>
</dbReference>
<organism evidence="2 3">
    <name type="scientific">Papaver nudicaule</name>
    <name type="common">Iceland poppy</name>
    <dbReference type="NCBI Taxonomy" id="74823"/>
    <lineage>
        <taxon>Eukaryota</taxon>
        <taxon>Viridiplantae</taxon>
        <taxon>Streptophyta</taxon>
        <taxon>Embryophyta</taxon>
        <taxon>Tracheophyta</taxon>
        <taxon>Spermatophyta</taxon>
        <taxon>Magnoliopsida</taxon>
        <taxon>Ranunculales</taxon>
        <taxon>Papaveraceae</taxon>
        <taxon>Papaveroideae</taxon>
        <taxon>Papaver</taxon>
    </lineage>
</organism>
<dbReference type="EMBL" id="JAJJMA010135154">
    <property type="protein sequence ID" value="MCL7033501.1"/>
    <property type="molecule type" value="Genomic_DNA"/>
</dbReference>
<dbReference type="PANTHER" id="PTHR48099:SF27">
    <property type="entry name" value="BIFUNCTIONAL PROTEIN FOLD 2"/>
    <property type="match status" value="1"/>
</dbReference>
<evidence type="ECO:0000259" key="1">
    <source>
        <dbReference type="Pfam" id="PF02882"/>
    </source>
</evidence>
<feature type="non-terminal residue" evidence="2">
    <location>
        <position position="50"/>
    </location>
</feature>
<accession>A0AA41V7D5</accession>
<dbReference type="Proteomes" id="UP001177140">
    <property type="component" value="Unassembled WGS sequence"/>
</dbReference>
<dbReference type="Gene3D" id="3.40.50.720">
    <property type="entry name" value="NAD(P)-binding Rossmann-like Domain"/>
    <property type="match status" value="1"/>
</dbReference>
<gene>
    <name evidence="2" type="ORF">MKW94_027135</name>
</gene>
<dbReference type="AlphaFoldDB" id="A0AA41V7D5"/>
<evidence type="ECO:0000313" key="2">
    <source>
        <dbReference type="EMBL" id="MCL7033501.1"/>
    </source>
</evidence>
<dbReference type="GO" id="GO:0035999">
    <property type="term" value="P:tetrahydrofolate interconversion"/>
    <property type="evidence" value="ECO:0007669"/>
    <property type="project" value="TreeGrafter"/>
</dbReference>
<dbReference type="GO" id="GO:0005829">
    <property type="term" value="C:cytosol"/>
    <property type="evidence" value="ECO:0007669"/>
    <property type="project" value="TreeGrafter"/>
</dbReference>
<evidence type="ECO:0000313" key="3">
    <source>
        <dbReference type="Proteomes" id="UP001177140"/>
    </source>
</evidence>
<dbReference type="Pfam" id="PF02882">
    <property type="entry name" value="THF_DHG_CYH_C"/>
    <property type="match status" value="1"/>
</dbReference>
<dbReference type="SUPFAM" id="SSF51735">
    <property type="entry name" value="NAD(P)-binding Rossmann-fold domains"/>
    <property type="match status" value="1"/>
</dbReference>
<feature type="non-terminal residue" evidence="2">
    <location>
        <position position="1"/>
    </location>
</feature>
<dbReference type="PANTHER" id="PTHR48099">
    <property type="entry name" value="C-1-TETRAHYDROFOLATE SYNTHASE, CYTOPLASMIC-RELATED"/>
    <property type="match status" value="1"/>
</dbReference>
<dbReference type="GO" id="GO:0004477">
    <property type="term" value="F:methenyltetrahydrofolate cyclohydrolase activity"/>
    <property type="evidence" value="ECO:0007669"/>
    <property type="project" value="TreeGrafter"/>
</dbReference>
<reference evidence="2" key="1">
    <citation type="submission" date="2022-03" db="EMBL/GenBank/DDBJ databases">
        <title>A functionally conserved STORR gene fusion in Papaver species that diverged 16.8 million years ago.</title>
        <authorList>
            <person name="Catania T."/>
        </authorList>
    </citation>
    <scope>NUCLEOTIDE SEQUENCE</scope>
    <source>
        <strain evidence="2">S-191538</strain>
    </source>
</reference>
<comment type="caution">
    <text evidence="2">The sequence shown here is derived from an EMBL/GenBank/DDBJ whole genome shotgun (WGS) entry which is preliminary data.</text>
</comment>
<dbReference type="GO" id="GO:0004488">
    <property type="term" value="F:methylenetetrahydrofolate dehydrogenase (NADP+) activity"/>
    <property type="evidence" value="ECO:0007669"/>
    <property type="project" value="InterPro"/>
</dbReference>
<keyword evidence="3" id="KW-1185">Reference proteome</keyword>
<proteinExistence type="predicted"/>
<dbReference type="InterPro" id="IPR020631">
    <property type="entry name" value="THF_DH/CycHdrlase_NAD-bd_dom"/>
</dbReference>
<name>A0AA41V7D5_PAPNU</name>
<sequence>ADATVPIVHSRTSAAGSESIIREADIVIAAAGQANMIKGDWIKLGAAVID</sequence>
<feature type="domain" description="Tetrahydrofolate dehydrogenase/cyclohydrolase NAD(P)-binding" evidence="1">
    <location>
        <begin position="2"/>
        <end position="50"/>
    </location>
</feature>
<protein>
    <recommendedName>
        <fullName evidence="1">Tetrahydrofolate dehydrogenase/cyclohydrolase NAD(P)-binding domain-containing protein</fullName>
    </recommendedName>
</protein>